<sequence length="42" mass="4502">MHALTAQLLVMVAAVIAGVLVAEMIESPVRSWASRLAAGRRR</sequence>
<dbReference type="Proteomes" id="UP001055108">
    <property type="component" value="Unassembled WGS sequence"/>
</dbReference>
<reference evidence="1" key="2">
    <citation type="submission" date="2021-08" db="EMBL/GenBank/DDBJ databases">
        <authorList>
            <person name="Tani A."/>
            <person name="Ola A."/>
            <person name="Ogura Y."/>
            <person name="Katsura K."/>
            <person name="Hayashi T."/>
        </authorList>
    </citation>
    <scope>NUCLEOTIDE SEQUENCE</scope>
    <source>
        <strain evidence="1">NBRC 103626</strain>
    </source>
</reference>
<keyword evidence="2" id="KW-1185">Reference proteome</keyword>
<organism evidence="1 2">
    <name type="scientific">Methylobacterium gregans</name>
    <dbReference type="NCBI Taxonomy" id="374424"/>
    <lineage>
        <taxon>Bacteria</taxon>
        <taxon>Pseudomonadati</taxon>
        <taxon>Pseudomonadota</taxon>
        <taxon>Alphaproteobacteria</taxon>
        <taxon>Hyphomicrobiales</taxon>
        <taxon>Methylobacteriaceae</taxon>
        <taxon>Methylobacterium</taxon>
    </lineage>
</organism>
<name>A0AA37HLQ9_9HYPH</name>
<proteinExistence type="predicted"/>
<accession>A0AA37HLQ9</accession>
<protein>
    <submittedName>
        <fullName evidence="1">Uncharacterized protein</fullName>
    </submittedName>
</protein>
<evidence type="ECO:0000313" key="2">
    <source>
        <dbReference type="Proteomes" id="UP001055108"/>
    </source>
</evidence>
<gene>
    <name evidence="1" type="ORF">NBEOAGPD_0340</name>
</gene>
<evidence type="ECO:0000313" key="1">
    <source>
        <dbReference type="EMBL" id="GJD77137.1"/>
    </source>
</evidence>
<dbReference type="AlphaFoldDB" id="A0AA37HLQ9"/>
<dbReference type="EMBL" id="BPQM01000007">
    <property type="protein sequence ID" value="GJD77137.1"/>
    <property type="molecule type" value="Genomic_DNA"/>
</dbReference>
<reference evidence="1" key="1">
    <citation type="journal article" date="2016" name="Front. Microbiol.">
        <title>Genome Sequence of the Piezophilic, Mesophilic Sulfate-Reducing Bacterium Desulfovibrio indicus J2T.</title>
        <authorList>
            <person name="Cao J."/>
            <person name="Maignien L."/>
            <person name="Shao Z."/>
            <person name="Alain K."/>
            <person name="Jebbar M."/>
        </authorList>
    </citation>
    <scope>NUCLEOTIDE SEQUENCE</scope>
    <source>
        <strain evidence="1">NBRC 103626</strain>
    </source>
</reference>
<comment type="caution">
    <text evidence="1">The sequence shown here is derived from an EMBL/GenBank/DDBJ whole genome shotgun (WGS) entry which is preliminary data.</text>
</comment>
<dbReference type="RefSeq" id="WP_283206237.1">
    <property type="nucleotide sequence ID" value="NZ_BPQM01000007.1"/>
</dbReference>